<keyword evidence="3" id="KW-1185">Reference proteome</keyword>
<dbReference type="AlphaFoldDB" id="A0A7J0FPA5"/>
<dbReference type="OrthoDB" id="10541690at2759"/>
<proteinExistence type="predicted"/>
<dbReference type="EMBL" id="BJWL01000014">
    <property type="protein sequence ID" value="GFZ00553.1"/>
    <property type="molecule type" value="Genomic_DNA"/>
</dbReference>
<gene>
    <name evidence="2" type="ORF">Acr_14g0001880</name>
</gene>
<dbReference type="InterPro" id="IPR042172">
    <property type="entry name" value="Adenosylhomocyst_ase-like_sf"/>
</dbReference>
<protein>
    <submittedName>
        <fullName evidence="2">Uncharacterized protein</fullName>
    </submittedName>
</protein>
<sequence length="111" mass="11850">MHSVKNTGEESSGAMQGGGRRSGGRPMTSRRPFTLLMQDAQATPDVVTGSLSLSKREPCESLRPSRRGNGPDLTVDDGGDVTLLIHEGVKAKEEYEKTAAVPDPASARSRR</sequence>
<evidence type="ECO:0000313" key="3">
    <source>
        <dbReference type="Proteomes" id="UP000585474"/>
    </source>
</evidence>
<dbReference type="Proteomes" id="UP000585474">
    <property type="component" value="Unassembled WGS sequence"/>
</dbReference>
<evidence type="ECO:0000256" key="1">
    <source>
        <dbReference type="SAM" id="MobiDB-lite"/>
    </source>
</evidence>
<name>A0A7J0FPA5_9ERIC</name>
<reference evidence="2 3" key="1">
    <citation type="submission" date="2019-07" db="EMBL/GenBank/DDBJ databases">
        <title>De Novo Assembly of kiwifruit Actinidia rufa.</title>
        <authorList>
            <person name="Sugita-Konishi S."/>
            <person name="Sato K."/>
            <person name="Mori E."/>
            <person name="Abe Y."/>
            <person name="Kisaki G."/>
            <person name="Hamano K."/>
            <person name="Suezawa K."/>
            <person name="Otani M."/>
            <person name="Fukuda T."/>
            <person name="Manabe T."/>
            <person name="Gomi K."/>
            <person name="Tabuchi M."/>
            <person name="Akimitsu K."/>
            <person name="Kataoka I."/>
        </authorList>
    </citation>
    <scope>NUCLEOTIDE SEQUENCE [LARGE SCALE GENOMIC DNA]</scope>
    <source>
        <strain evidence="3">cv. Fuchu</strain>
    </source>
</reference>
<evidence type="ECO:0000313" key="2">
    <source>
        <dbReference type="EMBL" id="GFZ00553.1"/>
    </source>
</evidence>
<dbReference type="SUPFAM" id="SSF52283">
    <property type="entry name" value="Formate/glycerate dehydrogenase catalytic domain-like"/>
    <property type="match status" value="1"/>
</dbReference>
<organism evidence="2 3">
    <name type="scientific">Actinidia rufa</name>
    <dbReference type="NCBI Taxonomy" id="165716"/>
    <lineage>
        <taxon>Eukaryota</taxon>
        <taxon>Viridiplantae</taxon>
        <taxon>Streptophyta</taxon>
        <taxon>Embryophyta</taxon>
        <taxon>Tracheophyta</taxon>
        <taxon>Spermatophyta</taxon>
        <taxon>Magnoliopsida</taxon>
        <taxon>eudicotyledons</taxon>
        <taxon>Gunneridae</taxon>
        <taxon>Pentapetalae</taxon>
        <taxon>asterids</taxon>
        <taxon>Ericales</taxon>
        <taxon>Actinidiaceae</taxon>
        <taxon>Actinidia</taxon>
    </lineage>
</organism>
<accession>A0A7J0FPA5</accession>
<comment type="caution">
    <text evidence="2">The sequence shown here is derived from an EMBL/GenBank/DDBJ whole genome shotgun (WGS) entry which is preliminary data.</text>
</comment>
<feature type="region of interest" description="Disordered" evidence="1">
    <location>
        <begin position="1"/>
        <end position="79"/>
    </location>
</feature>
<feature type="compositionally biased region" description="Polar residues" evidence="1">
    <location>
        <begin position="1"/>
        <end position="10"/>
    </location>
</feature>
<dbReference type="Gene3D" id="3.40.50.1480">
    <property type="entry name" value="Adenosylhomocysteinase-like"/>
    <property type="match status" value="1"/>
</dbReference>